<sequence length="556" mass="59876">MRRELNILIGGEAGQGLVTVGELLTRALIRSGYQVHVTQSYMSRIRGGHNTYAVRAGIENVHGPAQGIDILVALNSETLELHREELTPGAVALKDKNAQASDLEAVDIPFADLAGSALYENVVGLGVLSYILGLDREMPAGCIRSAFEQKKPEAVDKNLEVLDKAYAFASKSGVAGFNLDEPKGSAGLMLAGNQALALGALCAGANFCSYYPMTPSTGIPMTLNSYARDFGMVVEQAEDEIAAINMALGASYAGARSMVATSGGGFALMCEGVSLSGMTETPVVIVVGQRPGPATGLPTRTEQGDLNLVLYSGHGEFPRAVLAPADPGQCFVLARRAFDLAEKSQGPVFILTDQYLADSYRNVHLPDPEILEPVASPEVCGEVQEEYERYAFTPSGVSPRIIPAMSRCLVVLDSDEHTPDGHITEDLQVRKKMVDKRLKKGDILKQEVILPAYTGPQNPKDLLVCWGSTRGPALEAREIMGSENTAVLHFSQVWPLDAEHFRDYLQRAQRVVFVESNATAQFAQLVSSMVQPANMAYVLRYDGLPLDGQYIADNIL</sequence>
<dbReference type="CDD" id="cd07034">
    <property type="entry name" value="TPP_PYR_PFOR_IOR-alpha_like"/>
    <property type="match status" value="1"/>
</dbReference>
<evidence type="ECO:0000259" key="2">
    <source>
        <dbReference type="Pfam" id="PF01558"/>
    </source>
</evidence>
<dbReference type="RefSeq" id="WP_008870339.1">
    <property type="nucleotide sequence ID" value="NZ_ACJN02000002.1"/>
</dbReference>
<dbReference type="eggNOG" id="COG1014">
    <property type="taxonomic scope" value="Bacteria"/>
</dbReference>
<dbReference type="Proteomes" id="UP000005496">
    <property type="component" value="Unassembled WGS sequence"/>
</dbReference>
<keyword evidence="4" id="KW-0670">Pyruvate</keyword>
<evidence type="ECO:0000313" key="4">
    <source>
        <dbReference type="EMBL" id="EFI35025.1"/>
    </source>
</evidence>
<dbReference type="FunFam" id="3.40.50.970:FF:000022">
    <property type="entry name" value="2-oxoglutarate ferredoxin oxidoreductase alpha subunit"/>
    <property type="match status" value="1"/>
</dbReference>
<dbReference type="PANTHER" id="PTHR32154">
    <property type="entry name" value="PYRUVATE-FLAVODOXIN OXIDOREDUCTASE-RELATED"/>
    <property type="match status" value="1"/>
</dbReference>
<gene>
    <name evidence="4" type="ORF">Dthio_PD2419</name>
</gene>
<name>D6SQJ9_9BACT</name>
<dbReference type="GO" id="GO:0016903">
    <property type="term" value="F:oxidoreductase activity, acting on the aldehyde or oxo group of donors"/>
    <property type="evidence" value="ECO:0007669"/>
    <property type="project" value="InterPro"/>
</dbReference>
<dbReference type="InterPro" id="IPR002880">
    <property type="entry name" value="Pyrv_Fd/Flavodoxin_OxRdtase_N"/>
</dbReference>
<dbReference type="InterPro" id="IPR022367">
    <property type="entry name" value="2-oxoacid/accept_OxRdtase_asu"/>
</dbReference>
<dbReference type="GO" id="GO:0006979">
    <property type="term" value="P:response to oxidative stress"/>
    <property type="evidence" value="ECO:0007669"/>
    <property type="project" value="TreeGrafter"/>
</dbReference>
<feature type="domain" description="Pyruvate flavodoxin/ferredoxin oxidoreductase pyrimidine binding" evidence="3">
    <location>
        <begin position="199"/>
        <end position="435"/>
    </location>
</feature>
<dbReference type="PANTHER" id="PTHR32154:SF20">
    <property type="entry name" value="2-OXOGLUTARATE OXIDOREDUCTASE SUBUNIT KORA"/>
    <property type="match status" value="1"/>
</dbReference>
<keyword evidence="1" id="KW-0560">Oxidoreductase</keyword>
<dbReference type="Pfam" id="PF01855">
    <property type="entry name" value="POR_N"/>
    <property type="match status" value="1"/>
</dbReference>
<accession>D6SQJ9</accession>
<feature type="domain" description="Pyruvate/ketoisovalerate oxidoreductase catalytic" evidence="2">
    <location>
        <begin position="13"/>
        <end position="167"/>
    </location>
</feature>
<dbReference type="SUPFAM" id="SSF52922">
    <property type="entry name" value="TK C-terminal domain-like"/>
    <property type="match status" value="1"/>
</dbReference>
<dbReference type="InterPro" id="IPR029061">
    <property type="entry name" value="THDP-binding"/>
</dbReference>
<dbReference type="SUPFAM" id="SSF53323">
    <property type="entry name" value="Pyruvate-ferredoxin oxidoreductase, PFOR, domain III"/>
    <property type="match status" value="1"/>
</dbReference>
<dbReference type="SUPFAM" id="SSF52518">
    <property type="entry name" value="Thiamin diphosphate-binding fold (THDP-binding)"/>
    <property type="match status" value="1"/>
</dbReference>
<evidence type="ECO:0000259" key="3">
    <source>
        <dbReference type="Pfam" id="PF01855"/>
    </source>
</evidence>
<dbReference type="EMBL" id="ACJN02000002">
    <property type="protein sequence ID" value="EFI35025.1"/>
    <property type="molecule type" value="Genomic_DNA"/>
</dbReference>
<keyword evidence="5" id="KW-1185">Reference proteome</keyword>
<proteinExistence type="predicted"/>
<dbReference type="Gene3D" id="3.40.50.970">
    <property type="match status" value="1"/>
</dbReference>
<evidence type="ECO:0000256" key="1">
    <source>
        <dbReference type="ARBA" id="ARBA00023002"/>
    </source>
</evidence>
<dbReference type="InterPro" id="IPR019752">
    <property type="entry name" value="Pyrv/ketoisovalerate_OxRed_cat"/>
</dbReference>
<organism evidence="4 5">
    <name type="scientific">Desulfonatronospira thiodismutans ASO3-1</name>
    <dbReference type="NCBI Taxonomy" id="555779"/>
    <lineage>
        <taxon>Bacteria</taxon>
        <taxon>Pseudomonadati</taxon>
        <taxon>Thermodesulfobacteriota</taxon>
        <taxon>Desulfovibrionia</taxon>
        <taxon>Desulfovibrionales</taxon>
        <taxon>Desulfonatronovibrionaceae</taxon>
        <taxon>Desulfonatronospira</taxon>
    </lineage>
</organism>
<dbReference type="NCBIfam" id="TIGR03710">
    <property type="entry name" value="OAFO_sf"/>
    <property type="match status" value="1"/>
</dbReference>
<dbReference type="Gene3D" id="3.40.50.920">
    <property type="match status" value="1"/>
</dbReference>
<dbReference type="AlphaFoldDB" id="D6SQJ9"/>
<dbReference type="Pfam" id="PF01558">
    <property type="entry name" value="POR"/>
    <property type="match status" value="1"/>
</dbReference>
<reference evidence="4" key="1">
    <citation type="submission" date="2010-05" db="EMBL/GenBank/DDBJ databases">
        <title>The draft genome of Desulfonatronospira thiodismutans ASO3-1.</title>
        <authorList>
            <consortium name="US DOE Joint Genome Institute (JGI-PGF)"/>
            <person name="Lucas S."/>
            <person name="Copeland A."/>
            <person name="Lapidus A."/>
            <person name="Cheng J.-F."/>
            <person name="Bruce D."/>
            <person name="Goodwin L."/>
            <person name="Pitluck S."/>
            <person name="Chertkov O."/>
            <person name="Brettin T."/>
            <person name="Detter J.C."/>
            <person name="Han C."/>
            <person name="Land M.L."/>
            <person name="Hauser L."/>
            <person name="Kyrpides N."/>
            <person name="Mikhailova N."/>
            <person name="Muyzer G."/>
            <person name="Woyke T."/>
        </authorList>
    </citation>
    <scope>NUCLEOTIDE SEQUENCE [LARGE SCALE GENOMIC DNA]</scope>
    <source>
        <strain evidence="4">ASO3-1</strain>
    </source>
</reference>
<dbReference type="InterPro" id="IPR009014">
    <property type="entry name" value="Transketo_C/PFOR_II"/>
</dbReference>
<dbReference type="InterPro" id="IPR002869">
    <property type="entry name" value="Pyrv_flavodox_OxRed_cen"/>
</dbReference>
<dbReference type="eggNOG" id="COG0674">
    <property type="taxonomic scope" value="Bacteria"/>
</dbReference>
<evidence type="ECO:0000313" key="5">
    <source>
        <dbReference type="Proteomes" id="UP000005496"/>
    </source>
</evidence>
<comment type="caution">
    <text evidence="4">The sequence shown here is derived from an EMBL/GenBank/DDBJ whole genome shotgun (WGS) entry which is preliminary data.</text>
</comment>
<dbReference type="InterPro" id="IPR050722">
    <property type="entry name" value="Pyruvate:ferred/Flavod_OxRd"/>
</dbReference>
<protein>
    <submittedName>
        <fullName evidence="4">Pyruvate flavodoxin/ferredoxin oxidoreductase domain protein</fullName>
    </submittedName>
</protein>
<dbReference type="Gene3D" id="3.40.920.10">
    <property type="entry name" value="Pyruvate-ferredoxin oxidoreductase, PFOR, domain III"/>
    <property type="match status" value="1"/>
</dbReference>